<dbReference type="Pfam" id="PF13432">
    <property type="entry name" value="TPR_16"/>
    <property type="match status" value="3"/>
</dbReference>
<protein>
    <submittedName>
        <fullName evidence="4">Uncharacterized protein</fullName>
    </submittedName>
</protein>
<dbReference type="Gene3D" id="3.40.50.2000">
    <property type="entry name" value="Glycogen Phosphorylase B"/>
    <property type="match status" value="1"/>
</dbReference>
<reference evidence="4 5" key="1">
    <citation type="submission" date="2019-07" db="EMBL/GenBank/DDBJ databases">
        <title>Whole genome shotgun sequence of Gluconobacter kanchanaburiensis NBRC 103587.</title>
        <authorList>
            <person name="Hosoyama A."/>
            <person name="Uohara A."/>
            <person name="Ohji S."/>
            <person name="Ichikawa N."/>
        </authorList>
    </citation>
    <scope>NUCLEOTIDE SEQUENCE [LARGE SCALE GENOMIC DNA]</scope>
    <source>
        <strain evidence="4 5">NBRC 103587</strain>
    </source>
</reference>
<proteinExistence type="inferred from homology"/>
<dbReference type="PANTHER" id="PTHR23083:SF464">
    <property type="entry name" value="TETRATRICOPEPTIDE REPEAT DOMAIN 7, ISOFORM A"/>
    <property type="match status" value="1"/>
</dbReference>
<dbReference type="PROSITE" id="PS50005">
    <property type="entry name" value="TPR"/>
    <property type="match status" value="2"/>
</dbReference>
<dbReference type="EMBL" id="BJVA01000001">
    <property type="protein sequence ID" value="GEK95077.1"/>
    <property type="molecule type" value="Genomic_DNA"/>
</dbReference>
<gene>
    <name evidence="4" type="ORF">GKA01_02740</name>
</gene>
<sequence>MHITLGLALLARGHVEPARAALAVAILLQPSDPRAHAALADVFLQLGRREEARDALKRAADLSARDDEIRTRLGALLLEDGLVEQAIGQFRQIVARRPGDGVALANLGAALFADNAFDEARQTLLQACGLGTRTAETLNSLGLVEMASGDLGAACETLHNALELSPLDGRIANSLGTALMEVGRLRDAEALFREIMTRESGQERDRARFNRSTILLGQGRFSEGWSEFESRLALLHISTAAAPAWDGSSGLEPVAITGEQGLGDEVQFLRFLLEASRRRPLRLRFRTADLARWMPELDQRQILSPDGPVVAETSLLSLPAVLGLESAPSSRPYLGIPAKPEAGRIGVCWSGNPTYRFDRRRSVPVDYLGGLQHVLGAKFIALQRGHVPGWMEQPSLETPVDLAREVSRCALVISVDTFTAHLTGAVGRPLWLLNREGGDWRWKDVAWYEDVRQFRPPSDVTVAVGWEAVMRDVATALSLWLRAPQGGL</sequence>
<feature type="repeat" description="TPR" evidence="3">
    <location>
        <begin position="33"/>
        <end position="66"/>
    </location>
</feature>
<comment type="function">
    <text evidence="1">Involved in endocytosis.</text>
</comment>
<organism evidence="4 5">
    <name type="scientific">Gluconobacter kanchanaburiensis NBRC 103587</name>
    <dbReference type="NCBI Taxonomy" id="1307948"/>
    <lineage>
        <taxon>Bacteria</taxon>
        <taxon>Pseudomonadati</taxon>
        <taxon>Pseudomonadota</taxon>
        <taxon>Alphaproteobacteria</taxon>
        <taxon>Acetobacterales</taxon>
        <taxon>Acetobacteraceae</taxon>
        <taxon>Gluconobacter</taxon>
    </lineage>
</organism>
<keyword evidence="5" id="KW-1185">Reference proteome</keyword>
<evidence type="ECO:0000256" key="3">
    <source>
        <dbReference type="PROSITE-ProRule" id="PRU00339"/>
    </source>
</evidence>
<evidence type="ECO:0000313" key="5">
    <source>
        <dbReference type="Proteomes" id="UP000321079"/>
    </source>
</evidence>
<name>A0A511BB80_9PROT</name>
<dbReference type="PANTHER" id="PTHR23083">
    <property type="entry name" value="TETRATRICOPEPTIDE REPEAT PROTEIN, TPR"/>
    <property type="match status" value="1"/>
</dbReference>
<comment type="caution">
    <text evidence="4">The sequence shown here is derived from an EMBL/GenBank/DDBJ whole genome shotgun (WGS) entry which is preliminary data.</text>
</comment>
<dbReference type="AlphaFoldDB" id="A0A511BB80"/>
<feature type="repeat" description="TPR" evidence="3">
    <location>
        <begin position="135"/>
        <end position="168"/>
    </location>
</feature>
<dbReference type="Proteomes" id="UP000321079">
    <property type="component" value="Unassembled WGS sequence"/>
</dbReference>
<accession>A0A511BB80</accession>
<dbReference type="InterPro" id="IPR011990">
    <property type="entry name" value="TPR-like_helical_dom_sf"/>
</dbReference>
<comment type="similarity">
    <text evidence="2">Belongs to the YPP1 family.</text>
</comment>
<dbReference type="InterPro" id="IPR019734">
    <property type="entry name" value="TPR_rpt"/>
</dbReference>
<evidence type="ECO:0000256" key="1">
    <source>
        <dbReference type="ARBA" id="ARBA00002550"/>
    </source>
</evidence>
<keyword evidence="3" id="KW-0802">TPR repeat</keyword>
<dbReference type="SMART" id="SM00028">
    <property type="entry name" value="TPR"/>
    <property type="match status" value="5"/>
</dbReference>
<evidence type="ECO:0000313" key="4">
    <source>
        <dbReference type="EMBL" id="GEK95077.1"/>
    </source>
</evidence>
<dbReference type="Gene3D" id="1.25.40.10">
    <property type="entry name" value="Tetratricopeptide repeat domain"/>
    <property type="match status" value="1"/>
</dbReference>
<dbReference type="SUPFAM" id="SSF48452">
    <property type="entry name" value="TPR-like"/>
    <property type="match status" value="1"/>
</dbReference>
<dbReference type="InterPro" id="IPR051722">
    <property type="entry name" value="Endocytosis_PI4K-reg_protein"/>
</dbReference>
<dbReference type="SUPFAM" id="SSF53756">
    <property type="entry name" value="UDP-Glycosyltransferase/glycogen phosphorylase"/>
    <property type="match status" value="1"/>
</dbReference>
<evidence type="ECO:0000256" key="2">
    <source>
        <dbReference type="ARBA" id="ARBA00038251"/>
    </source>
</evidence>